<feature type="transmembrane region" description="Helical" evidence="1">
    <location>
        <begin position="164"/>
        <end position="182"/>
    </location>
</feature>
<proteinExistence type="predicted"/>
<sequence length="306" mass="33925">MTSLPHINPAHGAFAWQSSSYLFTAQITAYSYEWLLSISDECEMVSNSGMTWPISIYFLSRISQLIYLGVIMSFSVPAVKCDFKLLTTTITVCTGVTGAATTYMFFLRVRAVYLKSLRITALFGALWVVTQALITLTSTSIRAAHKPSQYCNGLSVKHRLFPDAAIFAYDTLIFLAISYRLAEDASTEAGWRSRILSVIKGKGLYRLSRSIMRSGQQYYLASMLFSLANLALMVSPASRPVRHSILTMYIGFTNIMACRVFRGVALGMIERSPTRLNSMKIAAAFQLCPDPSAGNRTVDVPSFEVL</sequence>
<evidence type="ECO:0000313" key="2">
    <source>
        <dbReference type="EMBL" id="KZP10286.1"/>
    </source>
</evidence>
<feature type="transmembrane region" description="Helical" evidence="1">
    <location>
        <begin position="119"/>
        <end position="144"/>
    </location>
</feature>
<feature type="transmembrane region" description="Helical" evidence="1">
    <location>
        <begin position="85"/>
        <end position="107"/>
    </location>
</feature>
<keyword evidence="1" id="KW-1133">Transmembrane helix</keyword>
<keyword evidence="1" id="KW-0472">Membrane</keyword>
<evidence type="ECO:0000313" key="3">
    <source>
        <dbReference type="Proteomes" id="UP000076532"/>
    </source>
</evidence>
<accession>A0A165Z719</accession>
<dbReference type="OrthoDB" id="3038990at2759"/>
<dbReference type="EMBL" id="KV417683">
    <property type="protein sequence ID" value="KZP10286.1"/>
    <property type="molecule type" value="Genomic_DNA"/>
</dbReference>
<feature type="transmembrane region" description="Helical" evidence="1">
    <location>
        <begin position="249"/>
        <end position="269"/>
    </location>
</feature>
<evidence type="ECO:0000256" key="1">
    <source>
        <dbReference type="SAM" id="Phobius"/>
    </source>
</evidence>
<gene>
    <name evidence="2" type="ORF">FIBSPDRAFT_938135</name>
</gene>
<keyword evidence="1" id="KW-0812">Transmembrane</keyword>
<reference evidence="2 3" key="1">
    <citation type="journal article" date="2016" name="Mol. Biol. Evol.">
        <title>Comparative Genomics of Early-Diverging Mushroom-Forming Fungi Provides Insights into the Origins of Lignocellulose Decay Capabilities.</title>
        <authorList>
            <person name="Nagy L.G."/>
            <person name="Riley R."/>
            <person name="Tritt A."/>
            <person name="Adam C."/>
            <person name="Daum C."/>
            <person name="Floudas D."/>
            <person name="Sun H."/>
            <person name="Yadav J.S."/>
            <person name="Pangilinan J."/>
            <person name="Larsson K.H."/>
            <person name="Matsuura K."/>
            <person name="Barry K."/>
            <person name="Labutti K."/>
            <person name="Kuo R."/>
            <person name="Ohm R.A."/>
            <person name="Bhattacharya S.S."/>
            <person name="Shirouzu T."/>
            <person name="Yoshinaga Y."/>
            <person name="Martin F.M."/>
            <person name="Grigoriev I.V."/>
            <person name="Hibbett D.S."/>
        </authorList>
    </citation>
    <scope>NUCLEOTIDE SEQUENCE [LARGE SCALE GENOMIC DNA]</scope>
    <source>
        <strain evidence="2 3">CBS 109695</strain>
    </source>
</reference>
<name>A0A165Z719_9AGAM</name>
<dbReference type="Proteomes" id="UP000076532">
    <property type="component" value="Unassembled WGS sequence"/>
</dbReference>
<organism evidence="2 3">
    <name type="scientific">Athelia psychrophila</name>
    <dbReference type="NCBI Taxonomy" id="1759441"/>
    <lineage>
        <taxon>Eukaryota</taxon>
        <taxon>Fungi</taxon>
        <taxon>Dikarya</taxon>
        <taxon>Basidiomycota</taxon>
        <taxon>Agaricomycotina</taxon>
        <taxon>Agaricomycetes</taxon>
        <taxon>Agaricomycetidae</taxon>
        <taxon>Atheliales</taxon>
        <taxon>Atheliaceae</taxon>
        <taxon>Athelia</taxon>
    </lineage>
</organism>
<dbReference type="AlphaFoldDB" id="A0A165Z719"/>
<feature type="transmembrane region" description="Helical" evidence="1">
    <location>
        <begin position="218"/>
        <end position="237"/>
    </location>
</feature>
<feature type="transmembrane region" description="Helical" evidence="1">
    <location>
        <begin position="58"/>
        <end position="79"/>
    </location>
</feature>
<protein>
    <submittedName>
        <fullName evidence="2">Uncharacterized protein</fullName>
    </submittedName>
</protein>
<keyword evidence="3" id="KW-1185">Reference proteome</keyword>